<reference evidence="3" key="1">
    <citation type="submission" date="2020-06" db="EMBL/GenBank/DDBJ databases">
        <title>Draft genome sequences of strains closely related to Aspergillus parafelis and Aspergillus hiratsukae.</title>
        <authorList>
            <person name="Dos Santos R.A.C."/>
            <person name="Rivero-Menendez O."/>
            <person name="Steenwyk J.L."/>
            <person name="Mead M.E."/>
            <person name="Goldman G.H."/>
            <person name="Alastruey-Izquierdo A."/>
            <person name="Rokas A."/>
        </authorList>
    </citation>
    <scope>NUCLEOTIDE SEQUENCE</scope>
    <source>
        <strain evidence="2">CNM-CM5793</strain>
        <strain evidence="3">CNM-CM6106</strain>
    </source>
</reference>
<feature type="region of interest" description="Disordered" evidence="1">
    <location>
        <begin position="49"/>
        <end position="88"/>
    </location>
</feature>
<dbReference type="EMBL" id="JACBAF010001917">
    <property type="protein sequence ID" value="KAF7171645.1"/>
    <property type="molecule type" value="Genomic_DNA"/>
</dbReference>
<evidence type="ECO:0000256" key="1">
    <source>
        <dbReference type="SAM" id="MobiDB-lite"/>
    </source>
</evidence>
<gene>
    <name evidence="2" type="ORF">CNMCM5793_005507</name>
    <name evidence="3" type="ORF">CNMCM6106_006045</name>
</gene>
<keyword evidence="4" id="KW-1185">Reference proteome</keyword>
<dbReference type="Proteomes" id="UP000662466">
    <property type="component" value="Unassembled WGS sequence"/>
</dbReference>
<evidence type="ECO:0000313" key="2">
    <source>
        <dbReference type="EMBL" id="KAF7133981.1"/>
    </source>
</evidence>
<protein>
    <submittedName>
        <fullName evidence="3">Uncharacterized protein</fullName>
    </submittedName>
</protein>
<evidence type="ECO:0000313" key="5">
    <source>
        <dbReference type="Proteomes" id="UP000662466"/>
    </source>
</evidence>
<evidence type="ECO:0000313" key="4">
    <source>
        <dbReference type="Proteomes" id="UP000630445"/>
    </source>
</evidence>
<feature type="compositionally biased region" description="Polar residues" evidence="1">
    <location>
        <begin position="50"/>
        <end position="77"/>
    </location>
</feature>
<evidence type="ECO:0000313" key="3">
    <source>
        <dbReference type="EMBL" id="KAF7171645.1"/>
    </source>
</evidence>
<organism evidence="3 5">
    <name type="scientific">Aspergillus hiratsukae</name>
    <dbReference type="NCBI Taxonomy" id="1194566"/>
    <lineage>
        <taxon>Eukaryota</taxon>
        <taxon>Fungi</taxon>
        <taxon>Dikarya</taxon>
        <taxon>Ascomycota</taxon>
        <taxon>Pezizomycotina</taxon>
        <taxon>Eurotiomycetes</taxon>
        <taxon>Eurotiomycetidae</taxon>
        <taxon>Eurotiales</taxon>
        <taxon>Aspergillaceae</taxon>
        <taxon>Aspergillus</taxon>
        <taxon>Aspergillus subgen. Fumigati</taxon>
    </lineage>
</organism>
<proteinExistence type="predicted"/>
<dbReference type="Proteomes" id="UP000630445">
    <property type="component" value="Unassembled WGS sequence"/>
</dbReference>
<dbReference type="EMBL" id="JACBAD010001784">
    <property type="protein sequence ID" value="KAF7133981.1"/>
    <property type="molecule type" value="Genomic_DNA"/>
</dbReference>
<name>A0A8H6QDF9_9EURO</name>
<sequence length="88" mass="9800">MHNGILLEQENKQLHAINTVQKQKRARVNRRMAYEEGISVQEAQELTGPYSASRTTAITPSGTAKSSFISTSTNQKGSPKMQRLPKSR</sequence>
<dbReference type="AlphaFoldDB" id="A0A8H6QDF9"/>
<accession>A0A8H6QDF9</accession>
<comment type="caution">
    <text evidence="3">The sequence shown here is derived from an EMBL/GenBank/DDBJ whole genome shotgun (WGS) entry which is preliminary data.</text>
</comment>